<feature type="transmembrane region" description="Helical" evidence="1">
    <location>
        <begin position="122"/>
        <end position="140"/>
    </location>
</feature>
<dbReference type="RefSeq" id="WP_379560492.1">
    <property type="nucleotide sequence ID" value="NZ_JBHUMX010000006.1"/>
</dbReference>
<keyword evidence="3" id="KW-1185">Reference proteome</keyword>
<proteinExistence type="predicted"/>
<evidence type="ECO:0000313" key="3">
    <source>
        <dbReference type="Proteomes" id="UP001597451"/>
    </source>
</evidence>
<accession>A0ABW5PX45</accession>
<keyword evidence="1" id="KW-0472">Membrane</keyword>
<evidence type="ECO:0000313" key="2">
    <source>
        <dbReference type="EMBL" id="MFD2627833.1"/>
    </source>
</evidence>
<keyword evidence="1" id="KW-0812">Transmembrane</keyword>
<sequence length="147" mass="16670">MKLFNSKGERIFYLIYTTIMLLLYLGFVAVENHRITTGTARGSGSISEEEGQAIAQIGAWSQNLELIFLGLFIIVMIVMYFRAFKNKEVIKLFLVMNTVLFAGIIVLGLLLLLLTSVPFGNLIQPLFFPVLLMLIFLPFVKMMKVEK</sequence>
<evidence type="ECO:0000256" key="1">
    <source>
        <dbReference type="SAM" id="Phobius"/>
    </source>
</evidence>
<gene>
    <name evidence="2" type="ORF">ACFSUN_03365</name>
</gene>
<dbReference type="Proteomes" id="UP001597451">
    <property type="component" value="Unassembled WGS sequence"/>
</dbReference>
<dbReference type="EMBL" id="JBHUMX010000006">
    <property type="protein sequence ID" value="MFD2627833.1"/>
    <property type="molecule type" value="Genomic_DNA"/>
</dbReference>
<feature type="transmembrane region" description="Helical" evidence="1">
    <location>
        <begin position="64"/>
        <end position="81"/>
    </location>
</feature>
<protein>
    <recommendedName>
        <fullName evidence="4">DUF4064 domain-containing protein</fullName>
    </recommendedName>
</protein>
<comment type="caution">
    <text evidence="2">The sequence shown here is derived from an EMBL/GenBank/DDBJ whole genome shotgun (WGS) entry which is preliminary data.</text>
</comment>
<name>A0ABW5PX45_9BACI</name>
<reference evidence="3" key="1">
    <citation type="journal article" date="2019" name="Int. J. Syst. Evol. Microbiol.">
        <title>The Global Catalogue of Microorganisms (GCM) 10K type strain sequencing project: providing services to taxonomists for standard genome sequencing and annotation.</title>
        <authorList>
            <consortium name="The Broad Institute Genomics Platform"/>
            <consortium name="The Broad Institute Genome Sequencing Center for Infectious Disease"/>
            <person name="Wu L."/>
            <person name="Ma J."/>
        </authorList>
    </citation>
    <scope>NUCLEOTIDE SEQUENCE [LARGE SCALE GENOMIC DNA]</scope>
    <source>
        <strain evidence="3">TISTR 1858</strain>
    </source>
</reference>
<keyword evidence="1" id="KW-1133">Transmembrane helix</keyword>
<feature type="transmembrane region" description="Helical" evidence="1">
    <location>
        <begin position="12"/>
        <end position="30"/>
    </location>
</feature>
<feature type="transmembrane region" description="Helical" evidence="1">
    <location>
        <begin position="93"/>
        <end position="116"/>
    </location>
</feature>
<evidence type="ECO:0008006" key="4">
    <source>
        <dbReference type="Google" id="ProtNLM"/>
    </source>
</evidence>
<organism evidence="2 3">
    <name type="scientific">Oceanobacillus kapialis</name>
    <dbReference type="NCBI Taxonomy" id="481353"/>
    <lineage>
        <taxon>Bacteria</taxon>
        <taxon>Bacillati</taxon>
        <taxon>Bacillota</taxon>
        <taxon>Bacilli</taxon>
        <taxon>Bacillales</taxon>
        <taxon>Bacillaceae</taxon>
        <taxon>Oceanobacillus</taxon>
    </lineage>
</organism>